<comment type="caution">
    <text evidence="1">The sequence shown here is derived from an EMBL/GenBank/DDBJ whole genome shotgun (WGS) entry which is preliminary data.</text>
</comment>
<dbReference type="EMBL" id="AEZJ02000017">
    <property type="protein sequence ID" value="EIG92990.1"/>
    <property type="molecule type" value="Genomic_DNA"/>
</dbReference>
<sequence length="52" mass="5627">MPVDSATRNVSSVGNVVECRLAYAMLRKLGDGSFNQFLPGLQSFGFGSFCHD</sequence>
<organism evidence="1 2">
    <name type="scientific">Escherichia coli 97.0246</name>
    <dbReference type="NCBI Taxonomy" id="869670"/>
    <lineage>
        <taxon>Bacteria</taxon>
        <taxon>Pseudomonadati</taxon>
        <taxon>Pseudomonadota</taxon>
        <taxon>Gammaproteobacteria</taxon>
        <taxon>Enterobacterales</taxon>
        <taxon>Enterobacteriaceae</taxon>
        <taxon>Escherichia</taxon>
    </lineage>
</organism>
<evidence type="ECO:0000313" key="1">
    <source>
        <dbReference type="EMBL" id="EIG92990.1"/>
    </source>
</evidence>
<protein>
    <submittedName>
        <fullName evidence="1">Uncharacterized protein</fullName>
    </submittedName>
</protein>
<gene>
    <name evidence="1" type="ORF">EC970246_3183</name>
</gene>
<dbReference type="AlphaFoldDB" id="A0A8E0KV08"/>
<accession>A0A8E0KV08</accession>
<dbReference type="Proteomes" id="UP000004454">
    <property type="component" value="Unassembled WGS sequence"/>
</dbReference>
<proteinExistence type="predicted"/>
<reference evidence="1 2" key="1">
    <citation type="submission" date="2011-12" db="EMBL/GenBank/DDBJ databases">
        <authorList>
            <person name="Brinkac L."/>
            <person name="Radune D."/>
            <person name="Sanka R."/>
            <person name="Selengut J."/>
            <person name="DebRoy C."/>
            <person name="Feng P."/>
            <person name="Fratamico P.M."/>
            <person name="Kapur V."/>
            <person name="Kariyawasam S."/>
            <person name="Losada L."/>
            <person name="Nierman W.C."/>
            <person name="Nelson K."/>
        </authorList>
    </citation>
    <scope>NUCLEOTIDE SEQUENCE [LARGE SCALE GENOMIC DNA]</scope>
    <source>
        <strain evidence="1 2">97.0246</strain>
    </source>
</reference>
<name>A0A8E0KV08_ECOLX</name>
<evidence type="ECO:0000313" key="2">
    <source>
        <dbReference type="Proteomes" id="UP000004454"/>
    </source>
</evidence>